<proteinExistence type="predicted"/>
<evidence type="ECO:0000313" key="2">
    <source>
        <dbReference type="EMBL" id="PON52846.1"/>
    </source>
</evidence>
<dbReference type="Proteomes" id="UP000237000">
    <property type="component" value="Unassembled WGS sequence"/>
</dbReference>
<dbReference type="EMBL" id="JXTC01000452">
    <property type="protein sequence ID" value="PON52846.1"/>
    <property type="molecule type" value="Genomic_DNA"/>
</dbReference>
<dbReference type="AlphaFoldDB" id="A0A2P5BVN8"/>
<name>A0A2P5BVN8_TREOI</name>
<protein>
    <submittedName>
        <fullName evidence="2">Uncharacterized protein</fullName>
    </submittedName>
</protein>
<reference evidence="3" key="1">
    <citation type="submission" date="2016-06" db="EMBL/GenBank/DDBJ databases">
        <title>Parallel loss of symbiosis genes in relatives of nitrogen-fixing non-legume Parasponia.</title>
        <authorList>
            <person name="Van Velzen R."/>
            <person name="Holmer R."/>
            <person name="Bu F."/>
            <person name="Rutten L."/>
            <person name="Van Zeijl A."/>
            <person name="Liu W."/>
            <person name="Santuari L."/>
            <person name="Cao Q."/>
            <person name="Sharma T."/>
            <person name="Shen D."/>
            <person name="Roswanjaya Y."/>
            <person name="Wardhani T."/>
            <person name="Kalhor M.S."/>
            <person name="Jansen J."/>
            <person name="Van den Hoogen J."/>
            <person name="Gungor B."/>
            <person name="Hartog M."/>
            <person name="Hontelez J."/>
            <person name="Verver J."/>
            <person name="Yang W.-C."/>
            <person name="Schijlen E."/>
            <person name="Repin R."/>
            <person name="Schilthuizen M."/>
            <person name="Schranz E."/>
            <person name="Heidstra R."/>
            <person name="Miyata K."/>
            <person name="Fedorova E."/>
            <person name="Kohlen W."/>
            <person name="Bisseling T."/>
            <person name="Smit S."/>
            <person name="Geurts R."/>
        </authorList>
    </citation>
    <scope>NUCLEOTIDE SEQUENCE [LARGE SCALE GENOMIC DNA]</scope>
    <source>
        <strain evidence="3">cv. RG33-2</strain>
    </source>
</reference>
<organism evidence="2 3">
    <name type="scientific">Trema orientale</name>
    <name type="common">Charcoal tree</name>
    <name type="synonym">Celtis orientalis</name>
    <dbReference type="NCBI Taxonomy" id="63057"/>
    <lineage>
        <taxon>Eukaryota</taxon>
        <taxon>Viridiplantae</taxon>
        <taxon>Streptophyta</taxon>
        <taxon>Embryophyta</taxon>
        <taxon>Tracheophyta</taxon>
        <taxon>Spermatophyta</taxon>
        <taxon>Magnoliopsida</taxon>
        <taxon>eudicotyledons</taxon>
        <taxon>Gunneridae</taxon>
        <taxon>Pentapetalae</taxon>
        <taxon>rosids</taxon>
        <taxon>fabids</taxon>
        <taxon>Rosales</taxon>
        <taxon>Cannabaceae</taxon>
        <taxon>Trema</taxon>
    </lineage>
</organism>
<feature type="compositionally biased region" description="Low complexity" evidence="1">
    <location>
        <begin position="42"/>
        <end position="60"/>
    </location>
</feature>
<accession>A0A2P5BVN8</accession>
<feature type="region of interest" description="Disordered" evidence="1">
    <location>
        <begin position="39"/>
        <end position="60"/>
    </location>
</feature>
<comment type="caution">
    <text evidence="2">The sequence shown here is derived from an EMBL/GenBank/DDBJ whole genome shotgun (WGS) entry which is preliminary data.</text>
</comment>
<dbReference type="InParanoid" id="A0A2P5BVN8"/>
<evidence type="ECO:0000313" key="3">
    <source>
        <dbReference type="Proteomes" id="UP000237000"/>
    </source>
</evidence>
<gene>
    <name evidence="2" type="ORF">TorRG33x02_306910</name>
</gene>
<sequence>MVSRITVIPNSLAAWVCSARLARPISLFPDNRTLQIPYIQNPSPSSSSSSSSSASLSLSK</sequence>
<evidence type="ECO:0000256" key="1">
    <source>
        <dbReference type="SAM" id="MobiDB-lite"/>
    </source>
</evidence>
<keyword evidence="3" id="KW-1185">Reference proteome</keyword>
<feature type="non-terminal residue" evidence="2">
    <location>
        <position position="60"/>
    </location>
</feature>